<proteinExistence type="predicted"/>
<keyword evidence="2" id="KW-1185">Reference proteome</keyword>
<accession>A0ACC3D5Z2</accession>
<dbReference type="Proteomes" id="UP001186974">
    <property type="component" value="Unassembled WGS sequence"/>
</dbReference>
<evidence type="ECO:0000313" key="2">
    <source>
        <dbReference type="Proteomes" id="UP001186974"/>
    </source>
</evidence>
<name>A0ACC3D5Z2_9PEZI</name>
<evidence type="ECO:0000313" key="1">
    <source>
        <dbReference type="EMBL" id="KAK3062202.1"/>
    </source>
</evidence>
<sequence>MTREHGNKIDAIVANHKMKKEMKKMVEELNEEGEMFSDKVYDGDPQGDHEKVEIWVERDELHGPRNV</sequence>
<comment type="caution">
    <text evidence="1">The sequence shown here is derived from an EMBL/GenBank/DDBJ whole genome shotgun (WGS) entry which is preliminary data.</text>
</comment>
<gene>
    <name evidence="1" type="ORF">LTS18_004616</name>
</gene>
<dbReference type="EMBL" id="JAWDJW010007416">
    <property type="protein sequence ID" value="KAK3062202.1"/>
    <property type="molecule type" value="Genomic_DNA"/>
</dbReference>
<organism evidence="1 2">
    <name type="scientific">Coniosporium uncinatum</name>
    <dbReference type="NCBI Taxonomy" id="93489"/>
    <lineage>
        <taxon>Eukaryota</taxon>
        <taxon>Fungi</taxon>
        <taxon>Dikarya</taxon>
        <taxon>Ascomycota</taxon>
        <taxon>Pezizomycotina</taxon>
        <taxon>Dothideomycetes</taxon>
        <taxon>Dothideomycetes incertae sedis</taxon>
        <taxon>Coniosporium</taxon>
    </lineage>
</organism>
<reference evidence="1" key="1">
    <citation type="submission" date="2024-09" db="EMBL/GenBank/DDBJ databases">
        <title>Black Yeasts Isolated from many extreme environments.</title>
        <authorList>
            <person name="Coleine C."/>
            <person name="Stajich J.E."/>
            <person name="Selbmann L."/>
        </authorList>
    </citation>
    <scope>NUCLEOTIDE SEQUENCE</scope>
    <source>
        <strain evidence="1">CCFEE 5737</strain>
    </source>
</reference>
<protein>
    <submittedName>
        <fullName evidence="1">Uncharacterized protein</fullName>
    </submittedName>
</protein>